<feature type="compositionally biased region" description="Low complexity" evidence="2">
    <location>
        <begin position="926"/>
        <end position="937"/>
    </location>
</feature>
<evidence type="ECO:0000313" key="4">
    <source>
        <dbReference type="Proteomes" id="UP000009168"/>
    </source>
</evidence>
<organism evidence="3 4">
    <name type="scientific">Tetrahymena thermophila (strain SB210)</name>
    <dbReference type="NCBI Taxonomy" id="312017"/>
    <lineage>
        <taxon>Eukaryota</taxon>
        <taxon>Sar</taxon>
        <taxon>Alveolata</taxon>
        <taxon>Ciliophora</taxon>
        <taxon>Intramacronucleata</taxon>
        <taxon>Oligohymenophorea</taxon>
        <taxon>Hymenostomatida</taxon>
        <taxon>Tetrahymenina</taxon>
        <taxon>Tetrahymenidae</taxon>
        <taxon>Tetrahymena</taxon>
    </lineage>
</organism>
<feature type="compositionally biased region" description="Low complexity" evidence="2">
    <location>
        <begin position="1570"/>
        <end position="1584"/>
    </location>
</feature>
<accession>I7ME30</accession>
<dbReference type="RefSeq" id="XP_001014391.2">
    <property type="nucleotide sequence ID" value="XM_001014391.2"/>
</dbReference>
<feature type="region of interest" description="Disordered" evidence="2">
    <location>
        <begin position="926"/>
        <end position="1019"/>
    </location>
</feature>
<feature type="compositionally biased region" description="Polar residues" evidence="2">
    <location>
        <begin position="2002"/>
        <end position="2019"/>
    </location>
</feature>
<feature type="region of interest" description="Disordered" evidence="2">
    <location>
        <begin position="2418"/>
        <end position="2446"/>
    </location>
</feature>
<feature type="compositionally biased region" description="Polar residues" evidence="2">
    <location>
        <begin position="1073"/>
        <end position="1083"/>
    </location>
</feature>
<feature type="compositionally biased region" description="Polar residues" evidence="2">
    <location>
        <begin position="3391"/>
        <end position="3405"/>
    </location>
</feature>
<proteinExistence type="predicted"/>
<evidence type="ECO:0000256" key="2">
    <source>
        <dbReference type="SAM" id="MobiDB-lite"/>
    </source>
</evidence>
<dbReference type="EMBL" id="GG662717">
    <property type="protein sequence ID" value="EAR94146.2"/>
    <property type="molecule type" value="Genomic_DNA"/>
</dbReference>
<feature type="region of interest" description="Disordered" evidence="2">
    <location>
        <begin position="2666"/>
        <end position="2688"/>
    </location>
</feature>
<keyword evidence="4" id="KW-1185">Reference proteome</keyword>
<feature type="compositionally biased region" description="Basic and acidic residues" evidence="2">
    <location>
        <begin position="1652"/>
        <end position="1680"/>
    </location>
</feature>
<feature type="region of interest" description="Disordered" evidence="2">
    <location>
        <begin position="525"/>
        <end position="582"/>
    </location>
</feature>
<feature type="region of interest" description="Disordered" evidence="2">
    <location>
        <begin position="1"/>
        <end position="27"/>
    </location>
</feature>
<evidence type="ECO:0000313" key="3">
    <source>
        <dbReference type="EMBL" id="EAR94146.2"/>
    </source>
</evidence>
<feature type="compositionally biased region" description="Polar residues" evidence="2">
    <location>
        <begin position="938"/>
        <end position="957"/>
    </location>
</feature>
<feature type="compositionally biased region" description="Low complexity" evidence="2">
    <location>
        <begin position="1106"/>
        <end position="1122"/>
    </location>
</feature>
<feature type="region of interest" description="Disordered" evidence="2">
    <location>
        <begin position="1641"/>
        <end position="1687"/>
    </location>
</feature>
<sequence>MIQQQDQDYEYSQKGEPYSQSYQKQGNQYIQQQQISLQQQQQQQKINKQNASQNERIQQNSIEDINQFKQKAQLQLQVPNQQFQFQAQAIDEQQNQKSDDEENFKLGHQLIYQYKKQLQAFLDQISNTANEEQYKQIIDLSLKLSFEFQCLGNIQYRKQKYKEAENFFFEGLRYTYPVKIMEEPINGPNGEKLSRKENNIIEWYLQRISIANSLYVVFKKRKKVGKIIETIKLVLSECESCCHKTKLQEHPQSNIENLYYYLAEYTHMFSSSQINQKNSQLFVNGQISLTNIAQIQQNSLLQQKQDIEETMKYAKQCMNIIITKYKNVQNKKFGDKFIIDKLSLSYLEKKQIMLIHIIHLIGRALQQGEFFVESLSFYKQAYFLARSYMKKRGIDPGDGNQKLLNSYKDRINQVVKIIQNDIDENMASEQLDKIFKEDLEIAEIGSDDPSKQQKTLSLNFDAIQSYLQTSEVNEIFEGFAPTHAKQKQQQPDDDNEENQNLFSDETLVESQILFFTDFFQKTQHTDKSKKSSNKLTTKEDQKQNLGQKNQQLQGAKTQKINRKEQDNKNQKTRNPSFNIPTKESLIQERIKSAQMPNIQNNAFQFNNNQKQNFASRQLSRQRSSKIFGQIDQENEVTLRILEQRSLKRFQGTKNIDSLVNKLQANYNNFLEHKKELSQFLPQSSYFESVQDQQLFSRNNEKNQLFNGQQPETQNLEDYDKMNNQFNDFKSNQNSLSIQDQYFKSPKNLNFNFLNKQQSMQNSFQAATIKKHKRPLTSNTQLSTYRPQSSTKNLLLKLNQEDYNLVDNLDYGNTSGQSSNKNINIPKTNTPKSPSYLVNSLYKYELLVRPQESKQNSSTQKKGFQIKKSQYQIKINTNNDQINTNNSYYTIDEQGDENQKLANKHPLKHPQIRVNSLHVQNPQIKIIPQNQIQRQRPQTSLTKLQQVQSRSNQKNTSEQISSSQIIYSPDTLTGQKKPSIQIQFSKQQQQQQVTSSNEQKYTEDQQKQQSPPLKHKNSFEIFDDDGTYNFIQGFDFEKVISQKFERLMAEEAERNQKDKENSLQKLEFVGPDNKNMTQNQPSLQNDDDLFSDEGDREGGIQEDKQQQENQNNNNKDNQNNNLLLDPQNEKALNEQEKLTREKEELFLFKQFKFRETKRIQEINSLFQKVKQCKDRYLAFYSRFNNSEVCIWKLEKFKIKFKVIESNKNGFTSQQNFSLKNNESLYKLTLTMDIESMYYTGKLVFTIQNNEIEFLENFLFETNIVTRWGIADFILNYYFNLPKNSNLQKNWKQFYQSLDEGYQQIIISFDNTIGRYQGEFQQQENSELINIGLKLSFLISQSLLLIKTPTGNKLRFISQQENSSSRNTLNYIPQIEQTHLHQQNELNQEENNDYQKNYYYLKEFLKIRRQIVRKTIINLETLSPQIFIRFGVQKKIKQNFSPKPSPNNSADQLIDLQEYSKMLQYQRMYDYVEEYKKYLSDNLAVFERNLFMNEDIVNKGLQLQTSHMQKQLEMFSQQRSRQKSSIPNLNALKPQQSTRGQLGFQPSNTNFNTMLNSYNMVLSLNPHINAQRLSSQQQQSPHSNNSIEKVQRYQQSRNNSIAQLPEIYPAKYSGELEYQEDIHSPSDNLNISIDSQQSIIRNIQAPPSGSNSNSHERQNMSRQESFKKAEKENSRIEYKSSQEEDQQTNQMLQMNQAQNPTIERFFQRNLNKKSTFSMIKRNEQNDKDVSDNKSQSEAKPQEEILDDSVELQRNVSLQINNYKENDDTPSGRQKSQLNEFASNYNKDSEYIDKLSSSQEITSFEDKYRRLTHTKPSDIIELFKQDMNLSISSKSSIVDSLDEEKQFNDQEELSSIPMIKQKVTRRRNLNSKNSQDLTQSLTIMYTNQMAGLDQKNQGSIDQRLFSKQNLNDYEKMIQSDIYPEEAGTAEINQSKMMAQIQQLQQQQQQNQETSLERAQKDMSKNRSDDQKELEEDDLKNFSQDGYILPFQGEQASRIREDSKNLQHTSENTNSTQNEQVQSQVATKIPISQQTNGIEELIKQKVDQFRNILQRQLKIRFCNPQKYIEYFEENKNIAQIAIPNIFINAFRQKDVLLCGIMRLNSMSMEEYNRRKEGIVENGQISTQKLIQHIEDNEENSFNFNKFQNQNTKIIQDQSEKDNFFVTIQISYTVNAKDEWDVEKLKNDVQIHVEAVQIQTNFAYHPTQRYSSQFSFYEFIETLFAEDNDLQIQEYYDTIQRLLKNISQDKNDDFSSNNENQNQFQEDSILNEENYGLNMETLQYEGLNPYTDFNIKFQKAVCKHLFKLNKFIYNIGFNKLQKKILLERLNSQMITVEKQLKLIPRKIKKYRILNEKLYFVDEQSYQLLVQKELEQKILFQQQVAAQFKKLTLNSPTNINISSIQQFNTKLTFYQTQLKKKITKNENEEQNQDENQEKQNEVNEQEKKKNNEVNELKAQISNAKLSPNNSIDFDENELQKRNQYFIEIIQDIILSEKIFHLFQILSREHPVQLEYQQVLTKQQFEEKQQLLIQQQQIQLQQQQNQQALQQQQQQDQENYDNSRSQIRISSFDTNFRRESLLEKSQNMKSPVNKLTSSVSQEVGLQSKKSRKPSISTQKVAYQFKKQIRGDPRNKVFEIYNEERERNYKDGRINHPYAMTYYNSILRIVNKDKNNYSQNQTQKKHYEERNSSEQRESFRREEDFRIIDIYFSNKDGFRKKIKVDYLLDIQGDLIANISFYDPLSYRVETVRVKEKKNLEKLQNLLQVDNYLLRNQRLREILIKMNLKWNKKIIGRKLEFRSFIETNEEFFNYKLNRKMNPNDEALYKLMTTRNYLDENKEQFTNFLYKVKLALISNDQNAETAEQNYFFNTYFYSTRVQQFQNITNLGRALIQTTVYQSKLLYTSDNYIFIRIDIAPAAKRTKLIKMILDYNDIITIFSKTKYNQKNCLDPESITKMIMEFATKVNYSHTQNYNALKIPFWKQFNQISESSDYDLVNQFDFNSMNTKQEISFLSKKSMLTPVLRTHKIIYQGIKKIKGEFLVITVKRYIYLNIDWFQLIIYIPKTCRRFICFLMEQDMLKFDSDFMESVIPLVIVKFENNINELKQYKNYFQFCKAFDQMHKKLLIQEMNENTRKNDKKITYKSENWFKNSSQVIKSQSHLHSKNKLSQFQISRTDFHIYDKNITNQSLQSIESIKDLNEQSINSSQLRFYMNQAHVSKYSTQKINFVKYFQKNLTEQTSYLEKKVWEHLISAIVIEENQQHKLVLKINTFNGILRETLSSIVINMNERDNILYEFYIEEYKRKTLNSIFSKSTPLMLNDSFTQNLYIRLHFFGQDIVHNQKVCGRHMLYSFHKQSRSKLKNTNINREQLNNQSQQKINLSQTQIGSGDSNPKIPSLSKISNNQQQTSKQTLKQRTSILDKKGGSVQIMLNSQKKNFEKKRTSFAAIQKMKQEQIAAEDNPFLYSFKLNNMQDMAIFYANKIKANYNKFVKEREKKQLKGKIQDYLSLYKSKSLEKDVYCKAILKANNNFKRSKEIDPQQIKYFIIYRRILTVSPRQMVTIFYKPNKETFYIYCWNNINSKDIILKKKLKEVEKYIPHCTYFLKSKLYKDLGDRIFLCFKNQLLLQTYNHLKIDLD</sequence>
<feature type="compositionally biased region" description="Low complexity" evidence="2">
    <location>
        <begin position="974"/>
        <end position="998"/>
    </location>
</feature>
<feature type="compositionally biased region" description="Basic and acidic residues" evidence="2">
    <location>
        <begin position="1951"/>
        <end position="1967"/>
    </location>
</feature>
<feature type="compositionally biased region" description="Polar residues" evidence="2">
    <location>
        <begin position="572"/>
        <end position="581"/>
    </location>
</feature>
<dbReference type="InParanoid" id="I7ME30"/>
<feature type="compositionally biased region" description="Acidic residues" evidence="2">
    <location>
        <begin position="1084"/>
        <end position="1094"/>
    </location>
</feature>
<feature type="compositionally biased region" description="Polar residues" evidence="2">
    <location>
        <begin position="2576"/>
        <end position="2597"/>
    </location>
</feature>
<feature type="compositionally biased region" description="Basic and acidic residues" evidence="2">
    <location>
        <begin position="2429"/>
        <end position="2446"/>
    </location>
</feature>
<keyword evidence="1" id="KW-0175">Coiled coil</keyword>
<feature type="region of interest" description="Disordered" evidence="2">
    <location>
        <begin position="1994"/>
        <end position="2019"/>
    </location>
</feature>
<dbReference type="KEGG" id="tet:TTHERM_00522130"/>
<feature type="compositionally biased region" description="Basic and acidic residues" evidence="2">
    <location>
        <begin position="2677"/>
        <end position="2688"/>
    </location>
</feature>
<feature type="region of interest" description="Disordered" evidence="2">
    <location>
        <begin position="1934"/>
        <end position="1975"/>
    </location>
</feature>
<dbReference type="Proteomes" id="UP000009168">
    <property type="component" value="Unassembled WGS sequence"/>
</dbReference>
<feature type="region of interest" description="Disordered" evidence="2">
    <location>
        <begin position="2576"/>
        <end position="2611"/>
    </location>
</feature>
<feature type="compositionally biased region" description="Basic and acidic residues" evidence="2">
    <location>
        <begin position="1719"/>
        <end position="1740"/>
    </location>
</feature>
<reference evidence="4" key="1">
    <citation type="journal article" date="2006" name="PLoS Biol.">
        <title>Macronuclear genome sequence of the ciliate Tetrahymena thermophila, a model eukaryote.</title>
        <authorList>
            <person name="Eisen J.A."/>
            <person name="Coyne R.S."/>
            <person name="Wu M."/>
            <person name="Wu D."/>
            <person name="Thiagarajan M."/>
            <person name="Wortman J.R."/>
            <person name="Badger J.H."/>
            <person name="Ren Q."/>
            <person name="Amedeo P."/>
            <person name="Jones K.M."/>
            <person name="Tallon L.J."/>
            <person name="Delcher A.L."/>
            <person name="Salzberg S.L."/>
            <person name="Silva J.C."/>
            <person name="Haas B.J."/>
            <person name="Majoros W.H."/>
            <person name="Farzad M."/>
            <person name="Carlton J.M."/>
            <person name="Smith R.K. Jr."/>
            <person name="Garg J."/>
            <person name="Pearlman R.E."/>
            <person name="Karrer K.M."/>
            <person name="Sun L."/>
            <person name="Manning G."/>
            <person name="Elde N.C."/>
            <person name="Turkewitz A.P."/>
            <person name="Asai D.J."/>
            <person name="Wilkes D.E."/>
            <person name="Wang Y."/>
            <person name="Cai H."/>
            <person name="Collins K."/>
            <person name="Stewart B.A."/>
            <person name="Lee S.R."/>
            <person name="Wilamowska K."/>
            <person name="Weinberg Z."/>
            <person name="Ruzzo W.L."/>
            <person name="Wloga D."/>
            <person name="Gaertig J."/>
            <person name="Frankel J."/>
            <person name="Tsao C.-C."/>
            <person name="Gorovsky M.A."/>
            <person name="Keeling P.J."/>
            <person name="Waller R.F."/>
            <person name="Patron N.J."/>
            <person name="Cherry J.M."/>
            <person name="Stover N.A."/>
            <person name="Krieger C.J."/>
            <person name="del Toro C."/>
            <person name="Ryder H.F."/>
            <person name="Williamson S.C."/>
            <person name="Barbeau R.A."/>
            <person name="Hamilton E.P."/>
            <person name="Orias E."/>
        </authorList>
    </citation>
    <scope>NUCLEOTIDE SEQUENCE [LARGE SCALE GENOMIC DNA]</scope>
    <source>
        <strain evidence="4">SB210</strain>
    </source>
</reference>
<feature type="region of interest" description="Disordered" evidence="2">
    <location>
        <begin position="1570"/>
        <end position="1594"/>
    </location>
</feature>
<feature type="compositionally biased region" description="Low complexity" evidence="2">
    <location>
        <begin position="543"/>
        <end position="554"/>
    </location>
</feature>
<feature type="compositionally biased region" description="Basic and acidic residues" evidence="2">
    <location>
        <begin position="1095"/>
        <end position="1105"/>
    </location>
</feature>
<dbReference type="GeneID" id="7841533"/>
<gene>
    <name evidence="3" type="ORF">TTHERM_00522130</name>
</gene>
<feature type="region of interest" description="Disordered" evidence="2">
    <location>
        <begin position="1069"/>
        <end position="1122"/>
    </location>
</feature>
<feature type="compositionally biased region" description="Low complexity" evidence="2">
    <location>
        <begin position="1936"/>
        <end position="1948"/>
    </location>
</feature>
<feature type="region of interest" description="Disordered" evidence="2">
    <location>
        <begin position="1719"/>
        <end position="1748"/>
    </location>
</feature>
<feature type="coiled-coil region" evidence="1">
    <location>
        <begin position="2519"/>
        <end position="2551"/>
    </location>
</feature>
<feature type="region of interest" description="Disordered" evidence="2">
    <location>
        <begin position="3376"/>
        <end position="3405"/>
    </location>
</feature>
<name>I7ME30_TETTS</name>
<feature type="compositionally biased region" description="Polar residues" evidence="2">
    <location>
        <begin position="1641"/>
        <end position="1651"/>
    </location>
</feature>
<protein>
    <submittedName>
        <fullName evidence="3">Uncharacterized protein</fullName>
    </submittedName>
</protein>
<evidence type="ECO:0000256" key="1">
    <source>
        <dbReference type="SAM" id="Coils"/>
    </source>
</evidence>
<dbReference type="eggNOG" id="ENOG502QYW1">
    <property type="taxonomic scope" value="Eukaryota"/>
</dbReference>